<accession>W2RSS6</accession>
<organism evidence="2 3">
    <name type="scientific">Cyphellophora europaea (strain CBS 101466)</name>
    <name type="common">Phialophora europaea</name>
    <dbReference type="NCBI Taxonomy" id="1220924"/>
    <lineage>
        <taxon>Eukaryota</taxon>
        <taxon>Fungi</taxon>
        <taxon>Dikarya</taxon>
        <taxon>Ascomycota</taxon>
        <taxon>Pezizomycotina</taxon>
        <taxon>Eurotiomycetes</taxon>
        <taxon>Chaetothyriomycetidae</taxon>
        <taxon>Chaetothyriales</taxon>
        <taxon>Cyphellophoraceae</taxon>
        <taxon>Cyphellophora</taxon>
    </lineage>
</organism>
<protein>
    <recommendedName>
        <fullName evidence="4">Copper-fist domain-containing protein</fullName>
    </recommendedName>
</protein>
<evidence type="ECO:0008006" key="4">
    <source>
        <dbReference type="Google" id="ProtNLM"/>
    </source>
</evidence>
<evidence type="ECO:0000256" key="1">
    <source>
        <dbReference type="SAM" id="MobiDB-lite"/>
    </source>
</evidence>
<dbReference type="VEuPathDB" id="FungiDB:HMPREF1541_05792"/>
<feature type="region of interest" description="Disordered" evidence="1">
    <location>
        <begin position="378"/>
        <end position="483"/>
    </location>
</feature>
<dbReference type="InterPro" id="IPR051763">
    <property type="entry name" value="Copper_Homeo_Regul"/>
</dbReference>
<dbReference type="GO" id="GO:0005634">
    <property type="term" value="C:nucleus"/>
    <property type="evidence" value="ECO:0007669"/>
    <property type="project" value="TreeGrafter"/>
</dbReference>
<dbReference type="GO" id="GO:0000981">
    <property type="term" value="F:DNA-binding transcription factor activity, RNA polymerase II-specific"/>
    <property type="evidence" value="ECO:0007669"/>
    <property type="project" value="TreeGrafter"/>
</dbReference>
<evidence type="ECO:0000313" key="2">
    <source>
        <dbReference type="EMBL" id="ETN39566.1"/>
    </source>
</evidence>
<feature type="region of interest" description="Disordered" evidence="1">
    <location>
        <begin position="165"/>
        <end position="191"/>
    </location>
</feature>
<evidence type="ECO:0000313" key="3">
    <source>
        <dbReference type="Proteomes" id="UP000030752"/>
    </source>
</evidence>
<feature type="compositionally biased region" description="Polar residues" evidence="1">
    <location>
        <begin position="437"/>
        <end position="451"/>
    </location>
</feature>
<name>W2RSS6_CYPE1</name>
<dbReference type="GO" id="GO:0006878">
    <property type="term" value="P:intracellular copper ion homeostasis"/>
    <property type="evidence" value="ECO:0007669"/>
    <property type="project" value="TreeGrafter"/>
</dbReference>
<dbReference type="GO" id="GO:0000978">
    <property type="term" value="F:RNA polymerase II cis-regulatory region sequence-specific DNA binding"/>
    <property type="evidence" value="ECO:0007669"/>
    <property type="project" value="TreeGrafter"/>
</dbReference>
<dbReference type="HOGENOM" id="CLU_022327_2_1_1"/>
<dbReference type="GO" id="GO:0045944">
    <property type="term" value="P:positive regulation of transcription by RNA polymerase II"/>
    <property type="evidence" value="ECO:0007669"/>
    <property type="project" value="TreeGrafter"/>
</dbReference>
<dbReference type="STRING" id="1220924.W2RSS6"/>
<dbReference type="GO" id="GO:0005507">
    <property type="term" value="F:copper ion binding"/>
    <property type="evidence" value="ECO:0007669"/>
    <property type="project" value="TreeGrafter"/>
</dbReference>
<keyword evidence="3" id="KW-1185">Reference proteome</keyword>
<reference evidence="2 3" key="1">
    <citation type="submission" date="2013-03" db="EMBL/GenBank/DDBJ databases">
        <title>The Genome Sequence of Phialophora europaea CBS 101466.</title>
        <authorList>
            <consortium name="The Broad Institute Genomics Platform"/>
            <person name="Cuomo C."/>
            <person name="de Hoog S."/>
            <person name="Gorbushina A."/>
            <person name="Walker B."/>
            <person name="Young S.K."/>
            <person name="Zeng Q."/>
            <person name="Gargeya S."/>
            <person name="Fitzgerald M."/>
            <person name="Haas B."/>
            <person name="Abouelleil A."/>
            <person name="Allen A.W."/>
            <person name="Alvarado L."/>
            <person name="Arachchi H.M."/>
            <person name="Berlin A.M."/>
            <person name="Chapman S.B."/>
            <person name="Gainer-Dewar J."/>
            <person name="Goldberg J."/>
            <person name="Griggs A."/>
            <person name="Gujja S."/>
            <person name="Hansen M."/>
            <person name="Howarth C."/>
            <person name="Imamovic A."/>
            <person name="Ireland A."/>
            <person name="Larimer J."/>
            <person name="McCowan C."/>
            <person name="Murphy C."/>
            <person name="Pearson M."/>
            <person name="Poon T.W."/>
            <person name="Priest M."/>
            <person name="Roberts A."/>
            <person name="Saif S."/>
            <person name="Shea T."/>
            <person name="Sisk P."/>
            <person name="Sykes S."/>
            <person name="Wortman J."/>
            <person name="Nusbaum C."/>
            <person name="Birren B."/>
        </authorList>
    </citation>
    <scope>NUCLEOTIDE SEQUENCE [LARGE SCALE GENOMIC DNA]</scope>
    <source>
        <strain evidence="2 3">CBS 101466</strain>
    </source>
</reference>
<dbReference type="AlphaFoldDB" id="W2RSS6"/>
<dbReference type="PANTHER" id="PTHR28088:SF5">
    <property type="entry name" value="TRANSCRIPTIONAL ACTIVATOR HAA1-RELATED"/>
    <property type="match status" value="1"/>
</dbReference>
<feature type="compositionally biased region" description="Polar residues" evidence="1">
    <location>
        <begin position="317"/>
        <end position="333"/>
    </location>
</feature>
<dbReference type="EMBL" id="KB822721">
    <property type="protein sequence ID" value="ETN39566.1"/>
    <property type="molecule type" value="Genomic_DNA"/>
</dbReference>
<dbReference type="RefSeq" id="XP_008718351.1">
    <property type="nucleotide sequence ID" value="XM_008720129.1"/>
</dbReference>
<sequence length="483" mass="53007">MPPEHDPRQRTDRLPAISQCQHCRGQRKARSQHVNCQCGAANAHDKDNCPHGDGNSDSCCCSHTSKCTCAIKRDKTAQVVPEDGNQVLHPKDSPKPLAHIKNCHDNKPMVFTGNGHHKPAHKFNDAHHQLGSPYKIPSRANTVHHHGHLAQRSTDSLPLSKFARPHHESPLHHSITPRQIKSEHNSPQVGPTFIPTSIPNDFRLPEYDPNAYSYSPFTASTPGTQGNSRDELSIEEQFPDAFPIRFSQPEESQAPQNVDWSSYDFPGFGANDSMLMNNPGWASQAMPVASEQFGNLNLGVTPSSGDVTDVDEFGFSRPNQPQSMSGDGSTGVSSPGDGQLDTYRLSVEGTPQSNILASDNLNSLDIDDYLRQAQEETKRMAMQNQIRQPPATTRPQLSPESSQSAFSPEQVLPGPTFNSMHPYTVHEAQQRAHSADTGPQSTSKHSSTVPATSLAEDPSWSAAPEINPTLLLDDAQEDEDWIR</sequence>
<proteinExistence type="predicted"/>
<dbReference type="GeneID" id="19973131"/>
<feature type="compositionally biased region" description="Acidic residues" evidence="1">
    <location>
        <begin position="474"/>
        <end position="483"/>
    </location>
</feature>
<dbReference type="PANTHER" id="PTHR28088">
    <property type="entry name" value="TRANSCRIPTIONAL ACTIVATOR HAA1-RELATED"/>
    <property type="match status" value="1"/>
</dbReference>
<gene>
    <name evidence="2" type="ORF">HMPREF1541_05792</name>
</gene>
<dbReference type="InParanoid" id="W2RSS6"/>
<dbReference type="eggNOG" id="ENOG502S7CA">
    <property type="taxonomic scope" value="Eukaryota"/>
</dbReference>
<feature type="region of interest" description="Disordered" evidence="1">
    <location>
        <begin position="313"/>
        <end position="344"/>
    </location>
</feature>
<dbReference type="GO" id="GO:0006879">
    <property type="term" value="P:intracellular iron ion homeostasis"/>
    <property type="evidence" value="ECO:0007669"/>
    <property type="project" value="TreeGrafter"/>
</dbReference>
<dbReference type="OrthoDB" id="5600085at2759"/>
<feature type="compositionally biased region" description="Polar residues" evidence="1">
    <location>
        <begin position="382"/>
        <end position="407"/>
    </location>
</feature>
<dbReference type="Proteomes" id="UP000030752">
    <property type="component" value="Unassembled WGS sequence"/>
</dbReference>